<feature type="domain" description="Cation-transporting P-type ATPase N-terminal" evidence="11">
    <location>
        <begin position="47"/>
        <end position="130"/>
    </location>
</feature>
<dbReference type="Pfam" id="PF00690">
    <property type="entry name" value="Cation_ATPase_N"/>
    <property type="match status" value="1"/>
</dbReference>
<evidence type="ECO:0000256" key="2">
    <source>
        <dbReference type="ARBA" id="ARBA00022475"/>
    </source>
</evidence>
<evidence type="ECO:0000256" key="1">
    <source>
        <dbReference type="ARBA" id="ARBA00004651"/>
    </source>
</evidence>
<dbReference type="FunFam" id="3.40.50.1000:FF:000001">
    <property type="entry name" value="Phospholipid-transporting ATPase IC"/>
    <property type="match status" value="1"/>
</dbReference>
<feature type="region of interest" description="Disordered" evidence="9">
    <location>
        <begin position="517"/>
        <end position="537"/>
    </location>
</feature>
<dbReference type="FunFam" id="3.40.50.1000:FF:000083">
    <property type="entry name" value="Sodium/potassium-transporting ATPase subunit alpha"/>
    <property type="match status" value="1"/>
</dbReference>
<dbReference type="InterPro" id="IPR006068">
    <property type="entry name" value="ATPase_P-typ_cation-transptr_C"/>
</dbReference>
<feature type="non-terminal residue" evidence="12">
    <location>
        <position position="1"/>
    </location>
</feature>
<keyword evidence="13" id="KW-1185">Reference proteome</keyword>
<dbReference type="InterPro" id="IPR001757">
    <property type="entry name" value="P_typ_ATPase"/>
</dbReference>
<keyword evidence="2" id="KW-1003">Cell membrane</keyword>
<accession>A0AAV5W9Y8</accession>
<keyword evidence="7 10" id="KW-1133">Transmembrane helix</keyword>
<organism evidence="12 13">
    <name type="scientific">Pristionchus fissidentatus</name>
    <dbReference type="NCBI Taxonomy" id="1538716"/>
    <lineage>
        <taxon>Eukaryota</taxon>
        <taxon>Metazoa</taxon>
        <taxon>Ecdysozoa</taxon>
        <taxon>Nematoda</taxon>
        <taxon>Chromadorea</taxon>
        <taxon>Rhabditida</taxon>
        <taxon>Rhabditina</taxon>
        <taxon>Diplogasteromorpha</taxon>
        <taxon>Diplogasteroidea</taxon>
        <taxon>Neodiplogasteridae</taxon>
        <taxon>Pristionchus</taxon>
    </lineage>
</organism>
<comment type="subcellular location">
    <subcellularLocation>
        <location evidence="1">Cell membrane</location>
        <topology evidence="1">Multi-pass membrane protein</topology>
    </subcellularLocation>
</comment>
<feature type="transmembrane region" description="Helical" evidence="10">
    <location>
        <begin position="306"/>
        <end position="331"/>
    </location>
</feature>
<dbReference type="SUPFAM" id="SSF81653">
    <property type="entry name" value="Calcium ATPase, transduction domain A"/>
    <property type="match status" value="1"/>
</dbReference>
<evidence type="ECO:0000256" key="9">
    <source>
        <dbReference type="SAM" id="MobiDB-lite"/>
    </source>
</evidence>
<dbReference type="SUPFAM" id="SSF56784">
    <property type="entry name" value="HAD-like"/>
    <property type="match status" value="1"/>
</dbReference>
<evidence type="ECO:0000256" key="7">
    <source>
        <dbReference type="ARBA" id="ARBA00022989"/>
    </source>
</evidence>
<reference evidence="12" key="1">
    <citation type="submission" date="2023-10" db="EMBL/GenBank/DDBJ databases">
        <title>Genome assembly of Pristionchus species.</title>
        <authorList>
            <person name="Yoshida K."/>
            <person name="Sommer R.J."/>
        </authorList>
    </citation>
    <scope>NUCLEOTIDE SEQUENCE</scope>
    <source>
        <strain evidence="12">RS5133</strain>
    </source>
</reference>
<dbReference type="GO" id="GO:0006883">
    <property type="term" value="P:intracellular sodium ion homeostasis"/>
    <property type="evidence" value="ECO:0007669"/>
    <property type="project" value="TreeGrafter"/>
</dbReference>
<dbReference type="PRINTS" id="PR00121">
    <property type="entry name" value="NAKATPASE"/>
</dbReference>
<comment type="caution">
    <text evidence="12">The sequence shown here is derived from an EMBL/GenBank/DDBJ whole genome shotgun (WGS) entry which is preliminary data.</text>
</comment>
<protein>
    <recommendedName>
        <fullName evidence="11">Cation-transporting P-type ATPase N-terminal domain-containing protein</fullName>
    </recommendedName>
</protein>
<dbReference type="Proteomes" id="UP001432322">
    <property type="component" value="Unassembled WGS sequence"/>
</dbReference>
<dbReference type="InterPro" id="IPR018303">
    <property type="entry name" value="ATPase_P-typ_P_site"/>
</dbReference>
<dbReference type="InterPro" id="IPR059000">
    <property type="entry name" value="ATPase_P-type_domA"/>
</dbReference>
<evidence type="ECO:0000259" key="11">
    <source>
        <dbReference type="SMART" id="SM00831"/>
    </source>
</evidence>
<dbReference type="InterPro" id="IPR008250">
    <property type="entry name" value="ATPase_P-typ_transduc_dom_A_sf"/>
</dbReference>
<proteinExistence type="predicted"/>
<evidence type="ECO:0000313" key="12">
    <source>
        <dbReference type="EMBL" id="GMT28804.1"/>
    </source>
</evidence>
<feature type="transmembrane region" description="Helical" evidence="10">
    <location>
        <begin position="1034"/>
        <end position="1052"/>
    </location>
</feature>
<dbReference type="GO" id="GO:0036376">
    <property type="term" value="P:sodium ion export across plasma membrane"/>
    <property type="evidence" value="ECO:0007669"/>
    <property type="project" value="TreeGrafter"/>
</dbReference>
<dbReference type="Pfam" id="PF00689">
    <property type="entry name" value="Cation_ATPase_C"/>
    <property type="match status" value="1"/>
</dbReference>
<evidence type="ECO:0000256" key="5">
    <source>
        <dbReference type="ARBA" id="ARBA00022840"/>
    </source>
</evidence>
<dbReference type="InterPro" id="IPR023298">
    <property type="entry name" value="ATPase_P-typ_TM_dom_sf"/>
</dbReference>
<dbReference type="GO" id="GO:0005391">
    <property type="term" value="F:P-type sodium:potassium-exchanging transporter activity"/>
    <property type="evidence" value="ECO:0007669"/>
    <property type="project" value="TreeGrafter"/>
</dbReference>
<evidence type="ECO:0000256" key="4">
    <source>
        <dbReference type="ARBA" id="ARBA00022741"/>
    </source>
</evidence>
<feature type="transmembrane region" description="Helical" evidence="10">
    <location>
        <begin position="1064"/>
        <end position="1088"/>
    </location>
</feature>
<feature type="transmembrane region" description="Helical" evidence="10">
    <location>
        <begin position="964"/>
        <end position="990"/>
    </location>
</feature>
<dbReference type="Gene3D" id="1.20.1110.10">
    <property type="entry name" value="Calcium-transporting ATPase, transmembrane domain"/>
    <property type="match status" value="2"/>
</dbReference>
<feature type="transmembrane region" description="Helical" evidence="10">
    <location>
        <begin position="141"/>
        <end position="162"/>
    </location>
</feature>
<dbReference type="InterPro" id="IPR036412">
    <property type="entry name" value="HAD-like_sf"/>
</dbReference>
<dbReference type="AlphaFoldDB" id="A0AAV5W9Y8"/>
<evidence type="ECO:0000256" key="6">
    <source>
        <dbReference type="ARBA" id="ARBA00022967"/>
    </source>
</evidence>
<dbReference type="GO" id="GO:0005886">
    <property type="term" value="C:plasma membrane"/>
    <property type="evidence" value="ECO:0007669"/>
    <property type="project" value="UniProtKB-SubCell"/>
</dbReference>
<gene>
    <name evidence="12" type="ORF">PFISCL1PPCAC_20101</name>
</gene>
<feature type="transmembrane region" description="Helical" evidence="10">
    <location>
        <begin position="1100"/>
        <end position="1117"/>
    </location>
</feature>
<dbReference type="PRINTS" id="PR00119">
    <property type="entry name" value="CATATPASE"/>
</dbReference>
<dbReference type="InterPro" id="IPR023299">
    <property type="entry name" value="ATPase_P-typ_cyto_dom_N"/>
</dbReference>
<dbReference type="SUPFAM" id="SSF81665">
    <property type="entry name" value="Calcium ATPase, transmembrane domain M"/>
    <property type="match status" value="1"/>
</dbReference>
<feature type="transmembrane region" description="Helical" evidence="10">
    <location>
        <begin position="337"/>
        <end position="359"/>
    </location>
</feature>
<evidence type="ECO:0000256" key="3">
    <source>
        <dbReference type="ARBA" id="ARBA00022692"/>
    </source>
</evidence>
<dbReference type="SMART" id="SM00831">
    <property type="entry name" value="Cation_ATPase_N"/>
    <property type="match status" value="1"/>
</dbReference>
<dbReference type="Pfam" id="PF00122">
    <property type="entry name" value="E1-E2_ATPase"/>
    <property type="match status" value="1"/>
</dbReference>
<feature type="transmembrane region" description="Helical" evidence="10">
    <location>
        <begin position="114"/>
        <end position="135"/>
    </location>
</feature>
<dbReference type="EMBL" id="BTSY01000005">
    <property type="protein sequence ID" value="GMT28804.1"/>
    <property type="molecule type" value="Genomic_DNA"/>
</dbReference>
<keyword evidence="5" id="KW-0067">ATP-binding</keyword>
<dbReference type="Gene3D" id="3.40.1110.10">
    <property type="entry name" value="Calcium-transporting ATPase, cytoplasmic domain N"/>
    <property type="match status" value="1"/>
</dbReference>
<dbReference type="InterPro" id="IPR004014">
    <property type="entry name" value="ATPase_P-typ_cation-transptr_N"/>
</dbReference>
<evidence type="ECO:0000313" key="13">
    <source>
        <dbReference type="Proteomes" id="UP001432322"/>
    </source>
</evidence>
<dbReference type="GO" id="GO:0005524">
    <property type="term" value="F:ATP binding"/>
    <property type="evidence" value="ECO:0007669"/>
    <property type="project" value="UniProtKB-KW"/>
</dbReference>
<name>A0AAV5W9Y8_9BILA</name>
<keyword evidence="6" id="KW-1278">Translocase</keyword>
<dbReference type="NCBIfam" id="TIGR01494">
    <property type="entry name" value="ATPase_P-type"/>
    <property type="match status" value="2"/>
</dbReference>
<keyword evidence="3 10" id="KW-0812">Transmembrane</keyword>
<dbReference type="Gene3D" id="2.70.150.10">
    <property type="entry name" value="Calcium-transporting ATPase, cytoplasmic transduction domain A"/>
    <property type="match status" value="1"/>
</dbReference>
<dbReference type="PROSITE" id="PS00154">
    <property type="entry name" value="ATPASE_E1_E2"/>
    <property type="match status" value="1"/>
</dbReference>
<dbReference type="PANTHER" id="PTHR43294:SF21">
    <property type="entry name" value="CATION TRANSPORTING ATPASE"/>
    <property type="match status" value="1"/>
</dbReference>
<dbReference type="Pfam" id="PF13246">
    <property type="entry name" value="Cation_ATPase"/>
    <property type="match status" value="1"/>
</dbReference>
<keyword evidence="8 10" id="KW-0472">Membrane</keyword>
<keyword evidence="4" id="KW-0547">Nucleotide-binding</keyword>
<evidence type="ECO:0000256" key="10">
    <source>
        <dbReference type="SAM" id="Phobius"/>
    </source>
</evidence>
<dbReference type="InterPro" id="IPR023214">
    <property type="entry name" value="HAD_sf"/>
</dbReference>
<sequence>DAFAKIDICKDVESQCEKKFGLNKKKIRPALTNEENDRKNAIAASFVEHHLTIDQLTHVFPDSFIDAANPERSDGLSSEEAKIRLTDGGKNVIEAASTKRSLFKIFLVQYHIKFWFLLIGASILSIATYFVHLTRGYNEPLNLYCAGILILVVVFMGALSFFQEHRAMQTIQSFKKYLPVNAVVLRDAEEKEIGVEELVVGDLVVIRAGYRIPADMRLLKAKSLRIDASEISGSHDSVACSSEAVATHISVFDSNNVVFKGSYCTEGEGIAIVLKTAKFTVLGAIAQIHRDIPLPESKLQKELRSFANFITVLAIGMATIVFLIGCFVAKFENILDHFVVGFLVIIVANVPQGLPATVMSQLRINARRMAAKNVYIKKLDLIDELGATTVICSDKTGTLTMNQMLVTDLWYNRQLISGSHQRNVNPHMRTLKSRTAQLESPLPEVLTVMSVCNGAQFESAKKGGRRISALRAIQREASEQSIMRPVTKNFTVRSVSNSKLNRNFSSGTVGSELRVEDLDKNPSPTEQMEKGSRSKQAKGMIAACKKKKKKDEIIGLACDVALARYVEGHSTVEGIRARYQVVYEVAFNSVRRWQLVIGKCVAEGQGGISDDLPAPAENESRYVLMIKGAPEVIIDRCKTVQINAEDPVELTEQFRLETQCAWESLGSEGRRVIGFAHRHFNDSDCAKFDKESVDKLVEKGLIFLGMAAIMDPPRPETAAAIQQCKEAGIKVFVITGDHPTTAKALAQQIGLINDHQHSPQHSTASFDKSHKIYEKKKRDWTIVTGSELTNYRESDWDSLLKYPYIVFARTNPEQKLSIVRECQKRDETVAVTGGGVNDAPALAHANIGIAMGVSGSDIAKQTADVVLLDDNFHSLVLGIEEGRLLFDNLRLSLGYTFAHLWPEVVPIILSFLLGLPHGLSPLQILSVDLACEMPPSVSLAYEQPERDIMRTPPRRNAKLVSKGLLVYSYIFAGTGITIGCMMAFLSVYWYHNIQLSDLLFTAENHWKIGAINFTTSAGTVYTADQQLVIKGQAAAAWQITLVMSQVFHLYNCTTRRVSVFSHGITNVVSVLAVVIEVLLLILFIYLPIFQYIMDIETPPPMVWLAGPVVGLYLLAFNEMRKWLIRTRPKSLIARALTW</sequence>
<dbReference type="FunFam" id="1.20.1110.10:FF:000064">
    <property type="entry name" value="Cation transporting ATPase"/>
    <property type="match status" value="1"/>
</dbReference>
<evidence type="ECO:0000256" key="8">
    <source>
        <dbReference type="ARBA" id="ARBA00023136"/>
    </source>
</evidence>
<dbReference type="PANTHER" id="PTHR43294">
    <property type="entry name" value="SODIUM/POTASSIUM-TRANSPORTING ATPASE SUBUNIT ALPHA"/>
    <property type="match status" value="1"/>
</dbReference>
<dbReference type="GO" id="GO:1990573">
    <property type="term" value="P:potassium ion import across plasma membrane"/>
    <property type="evidence" value="ECO:0007669"/>
    <property type="project" value="TreeGrafter"/>
</dbReference>
<dbReference type="GO" id="GO:0030007">
    <property type="term" value="P:intracellular potassium ion homeostasis"/>
    <property type="evidence" value="ECO:0007669"/>
    <property type="project" value="TreeGrafter"/>
</dbReference>
<dbReference type="Gene3D" id="3.40.50.1000">
    <property type="entry name" value="HAD superfamily/HAD-like"/>
    <property type="match status" value="2"/>
</dbReference>
<dbReference type="GO" id="GO:1902600">
    <property type="term" value="P:proton transmembrane transport"/>
    <property type="evidence" value="ECO:0007669"/>
    <property type="project" value="TreeGrafter"/>
</dbReference>
<dbReference type="InterPro" id="IPR050510">
    <property type="entry name" value="Cation_transp_ATPase_P-type"/>
</dbReference>
<dbReference type="GO" id="GO:0016887">
    <property type="term" value="F:ATP hydrolysis activity"/>
    <property type="evidence" value="ECO:0007669"/>
    <property type="project" value="InterPro"/>
</dbReference>